<evidence type="ECO:0000256" key="10">
    <source>
        <dbReference type="ARBA" id="ARBA00022801"/>
    </source>
</evidence>
<dbReference type="GO" id="GO:0006508">
    <property type="term" value="P:proteolysis"/>
    <property type="evidence" value="ECO:0007669"/>
    <property type="project" value="UniProtKB-KW"/>
</dbReference>
<evidence type="ECO:0000256" key="6">
    <source>
        <dbReference type="ARBA" id="ARBA00022645"/>
    </source>
</evidence>
<evidence type="ECO:0000259" key="21">
    <source>
        <dbReference type="PROSITE" id="PS52035"/>
    </source>
</evidence>
<feature type="domain" description="Peptidase M14" evidence="21">
    <location>
        <begin position="30"/>
        <end position="327"/>
    </location>
</feature>
<dbReference type="FunFam" id="3.40.630.10:FF:000050">
    <property type="entry name" value="Carboxypeptidase O"/>
    <property type="match status" value="1"/>
</dbReference>
<keyword evidence="7" id="KW-0645">Protease</keyword>
<keyword evidence="23" id="KW-1185">Reference proteome</keyword>
<evidence type="ECO:0000313" key="22">
    <source>
        <dbReference type="EMBL" id="RVE75336.1"/>
    </source>
</evidence>
<keyword evidence="12" id="KW-0482">Metalloprotease</keyword>
<dbReference type="GO" id="GO:0098552">
    <property type="term" value="C:side of membrane"/>
    <property type="evidence" value="ECO:0007669"/>
    <property type="project" value="UniProtKB-KW"/>
</dbReference>
<evidence type="ECO:0000256" key="5">
    <source>
        <dbReference type="ARBA" id="ARBA00022622"/>
    </source>
</evidence>
<keyword evidence="13 19" id="KW-0472">Membrane</keyword>
<dbReference type="OrthoDB" id="3626597at2759"/>
<evidence type="ECO:0000256" key="16">
    <source>
        <dbReference type="ARBA" id="ARBA00058352"/>
    </source>
</evidence>
<dbReference type="InterPro" id="IPR057246">
    <property type="entry name" value="CARBOXYPEPT_ZN_1"/>
</dbReference>
<keyword evidence="15" id="KW-0449">Lipoprotein</keyword>
<comment type="subcellular location">
    <subcellularLocation>
        <location evidence="2">Apical cell membrane</location>
        <topology evidence="2">Lipid-anchor</topology>
        <topology evidence="2">GPI-anchor</topology>
    </subcellularLocation>
</comment>
<evidence type="ECO:0000256" key="14">
    <source>
        <dbReference type="ARBA" id="ARBA00023180"/>
    </source>
</evidence>
<evidence type="ECO:0000256" key="20">
    <source>
        <dbReference type="SAM" id="SignalP"/>
    </source>
</evidence>
<dbReference type="Proteomes" id="UP000283210">
    <property type="component" value="Chromosome 2"/>
</dbReference>
<evidence type="ECO:0000256" key="7">
    <source>
        <dbReference type="ARBA" id="ARBA00022670"/>
    </source>
</evidence>
<dbReference type="SUPFAM" id="SSF53187">
    <property type="entry name" value="Zn-dependent exopeptidases"/>
    <property type="match status" value="1"/>
</dbReference>
<comment type="cofactor">
    <cofactor evidence="1">
        <name>Zn(2+)</name>
        <dbReference type="ChEBI" id="CHEBI:29105"/>
    </cofactor>
</comment>
<keyword evidence="9 20" id="KW-0732">Signal</keyword>
<dbReference type="PANTHER" id="PTHR11705:SF19">
    <property type="entry name" value="CARBOXYPEPTIDASE O"/>
    <property type="match status" value="1"/>
</dbReference>
<evidence type="ECO:0000256" key="18">
    <source>
        <dbReference type="PROSITE-ProRule" id="PRU01379"/>
    </source>
</evidence>
<evidence type="ECO:0000256" key="13">
    <source>
        <dbReference type="ARBA" id="ARBA00023136"/>
    </source>
</evidence>
<evidence type="ECO:0000256" key="17">
    <source>
        <dbReference type="ARBA" id="ARBA00071404"/>
    </source>
</evidence>
<dbReference type="Gene3D" id="3.40.630.10">
    <property type="entry name" value="Zn peptidases"/>
    <property type="match status" value="1"/>
</dbReference>
<proteinExistence type="inferred from homology"/>
<keyword evidence="14" id="KW-0325">Glycoprotein</keyword>
<evidence type="ECO:0000256" key="15">
    <source>
        <dbReference type="ARBA" id="ARBA00023288"/>
    </source>
</evidence>
<keyword evidence="4" id="KW-1003">Cell membrane</keyword>
<dbReference type="GO" id="GO:0016324">
    <property type="term" value="C:apical plasma membrane"/>
    <property type="evidence" value="ECO:0007669"/>
    <property type="project" value="UniProtKB-SubCell"/>
</dbReference>
<dbReference type="Pfam" id="PF00246">
    <property type="entry name" value="Peptidase_M14"/>
    <property type="match status" value="1"/>
</dbReference>
<dbReference type="GO" id="GO:0004181">
    <property type="term" value="F:metallocarboxypeptidase activity"/>
    <property type="evidence" value="ECO:0007669"/>
    <property type="project" value="InterPro"/>
</dbReference>
<dbReference type="PRINTS" id="PR00765">
    <property type="entry name" value="CRBOXYPTASEA"/>
</dbReference>
<evidence type="ECO:0000256" key="19">
    <source>
        <dbReference type="SAM" id="Phobius"/>
    </source>
</evidence>
<evidence type="ECO:0000256" key="4">
    <source>
        <dbReference type="ARBA" id="ARBA00022475"/>
    </source>
</evidence>
<keyword evidence="11" id="KW-0862">Zinc</keyword>
<reference evidence="22 23" key="1">
    <citation type="submission" date="2018-11" db="EMBL/GenBank/DDBJ databases">
        <authorList>
            <person name="Lopez-Roques C."/>
            <person name="Donnadieu C."/>
            <person name="Bouchez O."/>
            <person name="Klopp C."/>
            <person name="Cabau C."/>
            <person name="Zahm M."/>
        </authorList>
    </citation>
    <scope>NUCLEOTIDE SEQUENCE [LARGE SCALE GENOMIC DNA]</scope>
    <source>
        <strain evidence="22">RS831</strain>
        <tissue evidence="22">Whole body</tissue>
    </source>
</reference>
<protein>
    <recommendedName>
        <fullName evidence="17">Carboxypeptidase O</fullName>
    </recommendedName>
</protein>
<organism evidence="22 23">
    <name type="scientific">Oryzias javanicus</name>
    <name type="common">Javanese ricefish</name>
    <name type="synonym">Aplocheilus javanicus</name>
    <dbReference type="NCBI Taxonomy" id="123683"/>
    <lineage>
        <taxon>Eukaryota</taxon>
        <taxon>Metazoa</taxon>
        <taxon>Chordata</taxon>
        <taxon>Craniata</taxon>
        <taxon>Vertebrata</taxon>
        <taxon>Euteleostomi</taxon>
        <taxon>Actinopterygii</taxon>
        <taxon>Neopterygii</taxon>
        <taxon>Teleostei</taxon>
        <taxon>Neoteleostei</taxon>
        <taxon>Acanthomorphata</taxon>
        <taxon>Ovalentaria</taxon>
        <taxon>Atherinomorphae</taxon>
        <taxon>Beloniformes</taxon>
        <taxon>Adrianichthyidae</taxon>
        <taxon>Oryziinae</taxon>
        <taxon>Oryzias</taxon>
    </lineage>
</organism>
<feature type="signal peptide" evidence="20">
    <location>
        <begin position="1"/>
        <end position="23"/>
    </location>
</feature>
<evidence type="ECO:0000256" key="11">
    <source>
        <dbReference type="ARBA" id="ARBA00022833"/>
    </source>
</evidence>
<reference evidence="22 23" key="2">
    <citation type="submission" date="2019-01" db="EMBL/GenBank/DDBJ databases">
        <title>A chromosome length genome reference of the Java medaka (oryzias javanicus).</title>
        <authorList>
            <person name="Herpin A."/>
            <person name="Takehana Y."/>
            <person name="Naruse K."/>
            <person name="Ansai S."/>
            <person name="Kawaguchi M."/>
        </authorList>
    </citation>
    <scope>NUCLEOTIDE SEQUENCE [LARGE SCALE GENOMIC DNA]</scope>
    <source>
        <strain evidence="22">RS831</strain>
        <tissue evidence="22">Whole body</tissue>
    </source>
</reference>
<evidence type="ECO:0000256" key="3">
    <source>
        <dbReference type="ARBA" id="ARBA00005988"/>
    </source>
</evidence>
<dbReference type="AlphaFoldDB" id="A0A437DK33"/>
<keyword evidence="5" id="KW-0336">GPI-anchor</keyword>
<dbReference type="SMART" id="SM00631">
    <property type="entry name" value="Zn_pept"/>
    <property type="match status" value="1"/>
</dbReference>
<evidence type="ECO:0000256" key="12">
    <source>
        <dbReference type="ARBA" id="ARBA00023049"/>
    </source>
</evidence>
<name>A0A437DK33_ORYJA</name>
<comment type="function">
    <text evidence="16">Carboxypeptidase which preferentially cleaves C-terminal acidic residues from peptides and proteins. Can also cleave C-terminal hydrophobic amino acids, with a preference for small residues over large residues.</text>
</comment>
<keyword evidence="6" id="KW-0121">Carboxypeptidase</keyword>
<dbReference type="PROSITE" id="PS52035">
    <property type="entry name" value="PEPTIDASE_M14"/>
    <property type="match status" value="1"/>
</dbReference>
<keyword evidence="8" id="KW-0479">Metal-binding</keyword>
<dbReference type="GO" id="GO:0005615">
    <property type="term" value="C:extracellular space"/>
    <property type="evidence" value="ECO:0007669"/>
    <property type="project" value="TreeGrafter"/>
</dbReference>
<evidence type="ECO:0000256" key="2">
    <source>
        <dbReference type="ARBA" id="ARBA00004303"/>
    </source>
</evidence>
<evidence type="ECO:0000256" key="9">
    <source>
        <dbReference type="ARBA" id="ARBA00022729"/>
    </source>
</evidence>
<dbReference type="InterPro" id="IPR000834">
    <property type="entry name" value="Peptidase_M14"/>
</dbReference>
<keyword evidence="10" id="KW-0378">Hydrolase</keyword>
<evidence type="ECO:0000256" key="8">
    <source>
        <dbReference type="ARBA" id="ARBA00022723"/>
    </source>
</evidence>
<evidence type="ECO:0000256" key="1">
    <source>
        <dbReference type="ARBA" id="ARBA00001947"/>
    </source>
</evidence>
<sequence>MLKSMGLNFVALFSFLAAVTVKGAEYDYFKYHPMEEISSWMAQMVKDHPDVVTIVDYGQTYEKRTISLLKLGLESEKRKKAIWMDCGIHAREWIAPAFCQYFVKQLLESYKTDAKVETMMRDMDFYVTPVLNVDGYIYSWKDNTTRLWRKNRSPGPSGDCYGTDLNRNFDANWGTIGVSFNCSSNIYCGTQPVSEPEAQAVTYFVGSRKDDILCFLTIHSYGQLLLVPYGHPNFTAPNYNELMEVGQAAATAIWNVHKKNYTVGTSPDVLYPNSGSSRDWARMQGIPYPYTFELRDKGDFGFELPEDQIQPTCEEAYSGALHIITYAHDKTFSGAAVTAAASFWTLVLAAGVTKANMMSS</sequence>
<evidence type="ECO:0000313" key="23">
    <source>
        <dbReference type="Proteomes" id="UP000283210"/>
    </source>
</evidence>
<gene>
    <name evidence="22" type="ORF">OJAV_G00015660</name>
</gene>
<feature type="transmembrane region" description="Helical" evidence="19">
    <location>
        <begin position="332"/>
        <end position="352"/>
    </location>
</feature>
<dbReference type="PANTHER" id="PTHR11705">
    <property type="entry name" value="PROTEASE FAMILY M14 CARBOXYPEPTIDASE A,B"/>
    <property type="match status" value="1"/>
</dbReference>
<feature type="chain" id="PRO_5019168626" description="Carboxypeptidase O" evidence="20">
    <location>
        <begin position="24"/>
        <end position="360"/>
    </location>
</feature>
<dbReference type="EMBL" id="CM012438">
    <property type="protein sequence ID" value="RVE75336.1"/>
    <property type="molecule type" value="Genomic_DNA"/>
</dbReference>
<keyword evidence="19" id="KW-0812">Transmembrane</keyword>
<accession>A0A437DK33</accession>
<comment type="similarity">
    <text evidence="3 18">Belongs to the peptidase M14 family.</text>
</comment>
<feature type="active site" description="Proton donor/acceptor" evidence="18">
    <location>
        <position position="293"/>
    </location>
</feature>
<keyword evidence="19" id="KW-1133">Transmembrane helix</keyword>
<dbReference type="PROSITE" id="PS00132">
    <property type="entry name" value="CARBOXYPEPT_ZN_1"/>
    <property type="match status" value="1"/>
</dbReference>
<dbReference type="GO" id="GO:0008270">
    <property type="term" value="F:zinc ion binding"/>
    <property type="evidence" value="ECO:0007669"/>
    <property type="project" value="InterPro"/>
</dbReference>